<keyword evidence="6 14" id="KW-0479">Metal-binding</keyword>
<evidence type="ECO:0000256" key="10">
    <source>
        <dbReference type="ARBA" id="ARBA00023027"/>
    </source>
</evidence>
<dbReference type="SMART" id="SM00278">
    <property type="entry name" value="HhH1"/>
    <property type="match status" value="3"/>
</dbReference>
<dbReference type="Gene3D" id="1.10.150.20">
    <property type="entry name" value="5' to 3' exonuclease, C-terminal subdomain"/>
    <property type="match status" value="2"/>
</dbReference>
<dbReference type="Pfam" id="PF14520">
    <property type="entry name" value="HHH_5"/>
    <property type="match status" value="1"/>
</dbReference>
<evidence type="ECO:0000256" key="14">
    <source>
        <dbReference type="HAMAP-Rule" id="MF_01588"/>
    </source>
</evidence>
<evidence type="ECO:0000256" key="11">
    <source>
        <dbReference type="ARBA" id="ARBA00023204"/>
    </source>
</evidence>
<dbReference type="PIRSF" id="PIRSF001604">
    <property type="entry name" value="LigA"/>
    <property type="match status" value="1"/>
</dbReference>
<dbReference type="FunFam" id="1.10.150.20:FF:000006">
    <property type="entry name" value="DNA ligase"/>
    <property type="match status" value="1"/>
</dbReference>
<dbReference type="InterPro" id="IPR018239">
    <property type="entry name" value="DNA_ligase_AS"/>
</dbReference>
<dbReference type="EMBL" id="PHEX01000005">
    <property type="protein sequence ID" value="PKQ28797.1"/>
    <property type="molecule type" value="Genomic_DNA"/>
</dbReference>
<dbReference type="AlphaFoldDB" id="A0A2N3G7U4"/>
<gene>
    <name evidence="14" type="primary">ligA</name>
    <name evidence="17" type="ORF">CVT63_00880</name>
</gene>
<dbReference type="Pfam" id="PF12826">
    <property type="entry name" value="HHH_2"/>
    <property type="match status" value="1"/>
</dbReference>
<evidence type="ECO:0000256" key="2">
    <source>
        <dbReference type="ARBA" id="ARBA00012722"/>
    </source>
</evidence>
<evidence type="ECO:0000313" key="17">
    <source>
        <dbReference type="EMBL" id="PKQ28797.1"/>
    </source>
</evidence>
<proteinExistence type="inferred from homology"/>
<feature type="binding site" evidence="14">
    <location>
        <position position="175"/>
    </location>
    <ligand>
        <name>NAD(+)</name>
        <dbReference type="ChEBI" id="CHEBI:57540"/>
    </ligand>
</feature>
<dbReference type="InterPro" id="IPR013840">
    <property type="entry name" value="DNAligase_N"/>
</dbReference>
<feature type="binding site" evidence="14">
    <location>
        <position position="432"/>
    </location>
    <ligand>
        <name>Zn(2+)</name>
        <dbReference type="ChEBI" id="CHEBI:29105"/>
    </ligand>
</feature>
<name>A0A2N3G7U4_9ACTN</name>
<keyword evidence="10 14" id="KW-0520">NAD</keyword>
<dbReference type="GO" id="GO:0006260">
    <property type="term" value="P:DNA replication"/>
    <property type="evidence" value="ECO:0007669"/>
    <property type="project" value="UniProtKB-KW"/>
</dbReference>
<evidence type="ECO:0000259" key="16">
    <source>
        <dbReference type="PROSITE" id="PS50172"/>
    </source>
</evidence>
<evidence type="ECO:0000256" key="13">
    <source>
        <dbReference type="ARBA" id="ARBA00060881"/>
    </source>
</evidence>
<dbReference type="SUPFAM" id="SSF50249">
    <property type="entry name" value="Nucleic acid-binding proteins"/>
    <property type="match status" value="1"/>
</dbReference>
<feature type="domain" description="BRCT" evidence="16">
    <location>
        <begin position="590"/>
        <end position="669"/>
    </location>
</feature>
<dbReference type="CDD" id="cd17748">
    <property type="entry name" value="BRCT_DNA_ligase_like"/>
    <property type="match status" value="1"/>
</dbReference>
<dbReference type="FunFam" id="1.10.287.610:FF:000002">
    <property type="entry name" value="DNA ligase"/>
    <property type="match status" value="1"/>
</dbReference>
<dbReference type="InterPro" id="IPR001357">
    <property type="entry name" value="BRCT_dom"/>
</dbReference>
<evidence type="ECO:0000256" key="12">
    <source>
        <dbReference type="ARBA" id="ARBA00034005"/>
    </source>
</evidence>
<dbReference type="Gene3D" id="2.40.50.140">
    <property type="entry name" value="Nucleic acid-binding proteins"/>
    <property type="match status" value="1"/>
</dbReference>
<dbReference type="Gene3D" id="6.20.10.30">
    <property type="match status" value="1"/>
</dbReference>
<dbReference type="SUPFAM" id="SSF47781">
    <property type="entry name" value="RuvA domain 2-like"/>
    <property type="match status" value="1"/>
</dbReference>
<evidence type="ECO:0000256" key="9">
    <source>
        <dbReference type="ARBA" id="ARBA00022842"/>
    </source>
</evidence>
<evidence type="ECO:0000256" key="7">
    <source>
        <dbReference type="ARBA" id="ARBA00022763"/>
    </source>
</evidence>
<dbReference type="GO" id="GO:0003677">
    <property type="term" value="F:DNA binding"/>
    <property type="evidence" value="ECO:0007669"/>
    <property type="project" value="InterPro"/>
</dbReference>
<comment type="similarity">
    <text evidence="13 14">Belongs to the NAD-dependent DNA ligase family. LigA subfamily.</text>
</comment>
<dbReference type="InterPro" id="IPR010994">
    <property type="entry name" value="RuvA_2-like"/>
</dbReference>
<dbReference type="InterPro" id="IPR041663">
    <property type="entry name" value="DisA/LigA_HHH"/>
</dbReference>
<keyword evidence="4 14" id="KW-0436">Ligase</keyword>
<dbReference type="InterPro" id="IPR033136">
    <property type="entry name" value="DNA_ligase_CS"/>
</dbReference>
<keyword evidence="5 14" id="KW-0235">DNA replication</keyword>
<feature type="binding site" evidence="14">
    <location>
        <position position="315"/>
    </location>
    <ligand>
        <name>NAD(+)</name>
        <dbReference type="ChEBI" id="CHEBI:57540"/>
    </ligand>
</feature>
<dbReference type="GO" id="GO:0003911">
    <property type="term" value="F:DNA ligase (NAD+) activity"/>
    <property type="evidence" value="ECO:0007669"/>
    <property type="project" value="UniProtKB-UniRule"/>
</dbReference>
<dbReference type="InterPro" id="IPR036420">
    <property type="entry name" value="BRCT_dom_sf"/>
</dbReference>
<organism evidence="17 18">
    <name type="scientific">Candidatus Anoxymicrobium japonicum</name>
    <dbReference type="NCBI Taxonomy" id="2013648"/>
    <lineage>
        <taxon>Bacteria</taxon>
        <taxon>Bacillati</taxon>
        <taxon>Actinomycetota</taxon>
        <taxon>Candidatus Geothermincolia</taxon>
        <taxon>Candidatus Geothermincolales</taxon>
        <taxon>Candidatus Anoxymicrobiaceae</taxon>
        <taxon>Candidatus Anoxymicrobium</taxon>
    </lineage>
</organism>
<evidence type="ECO:0000256" key="6">
    <source>
        <dbReference type="ARBA" id="ARBA00022723"/>
    </source>
</evidence>
<evidence type="ECO:0000313" key="18">
    <source>
        <dbReference type="Proteomes" id="UP000233654"/>
    </source>
</evidence>
<keyword evidence="7 14" id="KW-0227">DNA damage</keyword>
<dbReference type="FunFam" id="3.30.470.30:FF:000001">
    <property type="entry name" value="DNA ligase"/>
    <property type="match status" value="1"/>
</dbReference>
<dbReference type="InterPro" id="IPR012340">
    <property type="entry name" value="NA-bd_OB-fold"/>
</dbReference>
<dbReference type="Pfam" id="PF01653">
    <property type="entry name" value="DNA_ligase_aden"/>
    <property type="match status" value="1"/>
</dbReference>
<dbReference type="PROSITE" id="PS50172">
    <property type="entry name" value="BRCT"/>
    <property type="match status" value="1"/>
</dbReference>
<dbReference type="CDD" id="cd00114">
    <property type="entry name" value="LIGANc"/>
    <property type="match status" value="1"/>
</dbReference>
<evidence type="ECO:0000256" key="15">
    <source>
        <dbReference type="RuleBase" id="RU000618"/>
    </source>
</evidence>
<dbReference type="HAMAP" id="MF_01588">
    <property type="entry name" value="DNA_ligase_A"/>
    <property type="match status" value="1"/>
</dbReference>
<evidence type="ECO:0000256" key="1">
    <source>
        <dbReference type="ARBA" id="ARBA00004067"/>
    </source>
</evidence>
<accession>A0A2N3G7U4</accession>
<dbReference type="Gene3D" id="1.10.287.610">
    <property type="entry name" value="Helix hairpin bin"/>
    <property type="match status" value="1"/>
</dbReference>
<feature type="binding site" evidence="14">
    <location>
        <position position="115"/>
    </location>
    <ligand>
        <name>NAD(+)</name>
        <dbReference type="ChEBI" id="CHEBI:57540"/>
    </ligand>
</feature>
<keyword evidence="8 14" id="KW-0862">Zinc</keyword>
<dbReference type="SMART" id="SM00532">
    <property type="entry name" value="LIGANc"/>
    <property type="match status" value="1"/>
</dbReference>
<dbReference type="InterPro" id="IPR004150">
    <property type="entry name" value="NAD_DNA_ligase_OB"/>
</dbReference>
<protein>
    <recommendedName>
        <fullName evidence="3 14">DNA ligase</fullName>
        <ecNumber evidence="2 14">6.5.1.2</ecNumber>
    </recommendedName>
    <alternativeName>
        <fullName evidence="14">Polydeoxyribonucleotide synthase [NAD(+)]</fullName>
    </alternativeName>
</protein>
<dbReference type="SUPFAM" id="SSF56091">
    <property type="entry name" value="DNA ligase/mRNA capping enzyme, catalytic domain"/>
    <property type="match status" value="1"/>
</dbReference>
<evidence type="ECO:0000256" key="5">
    <source>
        <dbReference type="ARBA" id="ARBA00022705"/>
    </source>
</evidence>
<dbReference type="EC" id="6.5.1.2" evidence="2 14"/>
<comment type="caution">
    <text evidence="17">The sequence shown here is derived from an EMBL/GenBank/DDBJ whole genome shotgun (WGS) entry which is preliminary data.</text>
</comment>
<dbReference type="InterPro" id="IPR013839">
    <property type="entry name" value="DNAligase_adenylation"/>
</dbReference>
<feature type="binding site" evidence="14">
    <location>
        <position position="138"/>
    </location>
    <ligand>
        <name>NAD(+)</name>
        <dbReference type="ChEBI" id="CHEBI:57540"/>
    </ligand>
</feature>
<feature type="binding site" evidence="14">
    <location>
        <position position="291"/>
    </location>
    <ligand>
        <name>NAD(+)</name>
        <dbReference type="ChEBI" id="CHEBI:57540"/>
    </ligand>
</feature>
<dbReference type="InterPro" id="IPR003583">
    <property type="entry name" value="Hlx-hairpin-Hlx_DNA-bd_motif"/>
</dbReference>
<dbReference type="InterPro" id="IPR001679">
    <property type="entry name" value="DNA_ligase"/>
</dbReference>
<dbReference type="Pfam" id="PF03119">
    <property type="entry name" value="DNA_ligase_ZBD"/>
    <property type="match status" value="1"/>
</dbReference>
<feature type="binding site" evidence="14">
    <location>
        <begin position="33"/>
        <end position="37"/>
    </location>
    <ligand>
        <name>NAD(+)</name>
        <dbReference type="ChEBI" id="CHEBI:57540"/>
    </ligand>
</feature>
<feature type="binding site" evidence="14">
    <location>
        <position position="427"/>
    </location>
    <ligand>
        <name>Zn(2+)</name>
        <dbReference type="ChEBI" id="CHEBI:29105"/>
    </ligand>
</feature>
<comment type="cofactor">
    <cofactor evidence="14">
        <name>Mg(2+)</name>
        <dbReference type="ChEBI" id="CHEBI:18420"/>
    </cofactor>
    <cofactor evidence="14">
        <name>Mn(2+)</name>
        <dbReference type="ChEBI" id="CHEBI:29035"/>
    </cofactor>
</comment>
<comment type="catalytic activity">
    <reaction evidence="12 14 15">
        <text>NAD(+) + (deoxyribonucleotide)n-3'-hydroxyl + 5'-phospho-(deoxyribonucleotide)m = (deoxyribonucleotide)n+m + AMP + beta-nicotinamide D-nucleotide.</text>
        <dbReference type="EC" id="6.5.1.2"/>
    </reaction>
</comment>
<feature type="binding site" evidence="14">
    <location>
        <begin position="82"/>
        <end position="83"/>
    </location>
    <ligand>
        <name>NAD(+)</name>
        <dbReference type="ChEBI" id="CHEBI:57540"/>
    </ligand>
</feature>
<dbReference type="PANTHER" id="PTHR23389:SF9">
    <property type="entry name" value="DNA LIGASE"/>
    <property type="match status" value="1"/>
</dbReference>
<dbReference type="FunFam" id="2.40.50.140:FF:000012">
    <property type="entry name" value="DNA ligase"/>
    <property type="match status" value="1"/>
</dbReference>
<dbReference type="Gene3D" id="3.30.470.30">
    <property type="entry name" value="DNA ligase/mRNA capping enzyme"/>
    <property type="match status" value="1"/>
</dbReference>
<dbReference type="SUPFAM" id="SSF52113">
    <property type="entry name" value="BRCT domain"/>
    <property type="match status" value="1"/>
</dbReference>
<dbReference type="Gene3D" id="3.40.50.10190">
    <property type="entry name" value="BRCT domain"/>
    <property type="match status" value="1"/>
</dbReference>
<evidence type="ECO:0000256" key="8">
    <source>
        <dbReference type="ARBA" id="ARBA00022833"/>
    </source>
</evidence>
<dbReference type="GO" id="GO:0046872">
    <property type="term" value="F:metal ion binding"/>
    <property type="evidence" value="ECO:0007669"/>
    <property type="project" value="UniProtKB-KW"/>
</dbReference>
<keyword evidence="11 14" id="KW-0234">DNA repair</keyword>
<dbReference type="NCBIfam" id="TIGR00575">
    <property type="entry name" value="dnlj"/>
    <property type="match status" value="1"/>
</dbReference>
<reference evidence="17 18" key="1">
    <citation type="journal article" date="2017" name="ISME J.">
        <title>Potential for microbial H2 and metal transformations associated with novel bacteria and archaea in deep terrestrial subsurface sediments.</title>
        <authorList>
            <person name="Hernsdorf A.W."/>
            <person name="Amano Y."/>
            <person name="Miyakawa K."/>
            <person name="Ise K."/>
            <person name="Suzuki Y."/>
            <person name="Anantharaman K."/>
            <person name="Probst A."/>
            <person name="Burstein D."/>
            <person name="Thomas B.C."/>
            <person name="Banfield J.F."/>
        </authorList>
    </citation>
    <scope>NUCLEOTIDE SEQUENCE [LARGE SCALE GENOMIC DNA]</scope>
    <source>
        <strain evidence="17">HGW-Actinobacteria-3</strain>
    </source>
</reference>
<feature type="binding site" evidence="14">
    <location>
        <position position="409"/>
    </location>
    <ligand>
        <name>Zn(2+)</name>
        <dbReference type="ChEBI" id="CHEBI:29105"/>
    </ligand>
</feature>
<dbReference type="PROSITE" id="PS01056">
    <property type="entry name" value="DNA_LIGASE_N2"/>
    <property type="match status" value="1"/>
</dbReference>
<dbReference type="GO" id="GO:0006281">
    <property type="term" value="P:DNA repair"/>
    <property type="evidence" value="ECO:0007669"/>
    <property type="project" value="UniProtKB-KW"/>
</dbReference>
<dbReference type="PROSITE" id="PS01055">
    <property type="entry name" value="DNA_LIGASE_N1"/>
    <property type="match status" value="1"/>
</dbReference>
<dbReference type="Proteomes" id="UP000233654">
    <property type="component" value="Unassembled WGS sequence"/>
</dbReference>
<feature type="binding site" evidence="14">
    <location>
        <position position="412"/>
    </location>
    <ligand>
        <name>Zn(2+)</name>
        <dbReference type="ChEBI" id="CHEBI:29105"/>
    </ligand>
</feature>
<dbReference type="Pfam" id="PF22745">
    <property type="entry name" value="Nlig-Ia"/>
    <property type="match status" value="1"/>
</dbReference>
<dbReference type="SMART" id="SM00292">
    <property type="entry name" value="BRCT"/>
    <property type="match status" value="1"/>
</dbReference>
<evidence type="ECO:0000256" key="3">
    <source>
        <dbReference type="ARBA" id="ARBA00013308"/>
    </source>
</evidence>
<dbReference type="PANTHER" id="PTHR23389">
    <property type="entry name" value="CHROMOSOME TRANSMISSION FIDELITY FACTOR 18"/>
    <property type="match status" value="1"/>
</dbReference>
<keyword evidence="9 14" id="KW-0460">Magnesium</keyword>
<sequence length="669" mass="73234">MPDDVQAHARRLRKDINYHIYRYYALDDPVVSDAEYDELYRELLDLETRHPEIVTSDSPTQRVGVPPADGFKPVAHRGRMMSLDNAVSASELEAFSGRVCKGLSHDASDVGFVCELKLDGLAVALTYENGLFTRGATRGDGEVGEDITANLRTIPAIPLRLLTEAVPDVIEVVGEVYMPEASFLRLNEERLESGEKLFANPRNAAAGSLRQLDPAVTTKRNLSMATFGITYSSGALPARHSEMLSYLGELGFRLGEHSATVADIEEAMAFCAAWREKRRTLAYEIDGVVIKVDSLDQQSALGATSKSPRWAIAFKFPPEEKSTTVIDIILGVGRTGALTPVAVLEPVFVAGSTITHATLHNEDEVRRKDVRVGDRVIIRKAGDVIPEIASVIEDARPAGAMSWRMPERCPVCGSRIEREAVEVVTRCVNVNCPGRAFERILHFGSRIAMDIEGLGEATVMQLLEKRFVKDVGDIFNLTRERVGELPGFKDRAADNLVNAIDAARDRPLWRLVFGLGIRHVGSHVAKVVTERFRSIEALAAADESDLLSVREIGPRIAKSIAFFFHQEENARLIEKLRASGVRMSDERIAEGACPLAGKTFVLTGALEDFTREGASAIIEGLGGRVSSSVSKKTDFLLAGADPGSKLEKAIGLGVQVIDEQEFKRMTVVK</sequence>
<evidence type="ECO:0000256" key="4">
    <source>
        <dbReference type="ARBA" id="ARBA00022598"/>
    </source>
</evidence>
<comment type="function">
    <text evidence="1 14">DNA ligase that catalyzes the formation of phosphodiester linkages between 5'-phosphoryl and 3'-hydroxyl groups in double-stranded DNA using NAD as a coenzyme and as the energy source for the reaction. It is essential for DNA replication and repair of damaged DNA.</text>
</comment>
<dbReference type="Pfam" id="PF00533">
    <property type="entry name" value="BRCT"/>
    <property type="match status" value="1"/>
</dbReference>
<keyword evidence="14" id="KW-0464">Manganese</keyword>
<feature type="active site" description="N6-AMP-lysine intermediate" evidence="14">
    <location>
        <position position="117"/>
    </location>
</feature>
<dbReference type="NCBIfam" id="NF005932">
    <property type="entry name" value="PRK07956.1"/>
    <property type="match status" value="1"/>
</dbReference>
<dbReference type="InterPro" id="IPR004149">
    <property type="entry name" value="Znf_DNAligase_C4"/>
</dbReference>
<dbReference type="Pfam" id="PF03120">
    <property type="entry name" value="OB_DNA_ligase"/>
    <property type="match status" value="1"/>
</dbReference>